<evidence type="ECO:0008006" key="2">
    <source>
        <dbReference type="Google" id="ProtNLM"/>
    </source>
</evidence>
<reference evidence="1" key="1">
    <citation type="submission" date="2018-06" db="EMBL/GenBank/DDBJ databases">
        <authorList>
            <person name="Zhirakovskaya E."/>
        </authorList>
    </citation>
    <scope>NUCLEOTIDE SEQUENCE</scope>
</reference>
<dbReference type="InterPro" id="IPR008318">
    <property type="entry name" value="UCP030820"/>
</dbReference>
<dbReference type="AlphaFoldDB" id="A0A3B0TW92"/>
<accession>A0A3B0TW92</accession>
<sequence>MPLIKNGALEPHNWVFAARGDPLPSHGDVVVDLMAFIETGEVAFSGAGRIGVALPNDADLGLIAARLGRIGLVTIDFPGFADGRGFSLARELRHSYRYKGELWARGYLIPDQYVFARACGFDGVLVDEAVFARQGEDDWREAAASMNLRYQLSHGDYEGAPQSILALRKAARQASASANRRGEVK</sequence>
<organism evidence="1">
    <name type="scientific">hydrothermal vent metagenome</name>
    <dbReference type="NCBI Taxonomy" id="652676"/>
    <lineage>
        <taxon>unclassified sequences</taxon>
        <taxon>metagenomes</taxon>
        <taxon>ecological metagenomes</taxon>
    </lineage>
</organism>
<dbReference type="EMBL" id="UOEM01000054">
    <property type="protein sequence ID" value="VAW12854.1"/>
    <property type="molecule type" value="Genomic_DNA"/>
</dbReference>
<gene>
    <name evidence="1" type="ORF">MNBD_ALPHA09-354</name>
</gene>
<protein>
    <recommendedName>
        <fullName evidence="2">Oxidoreductase probably involved in sulfite reduction</fullName>
    </recommendedName>
</protein>
<dbReference type="Pfam" id="PF06073">
    <property type="entry name" value="DUF934"/>
    <property type="match status" value="1"/>
</dbReference>
<evidence type="ECO:0000313" key="1">
    <source>
        <dbReference type="EMBL" id="VAW12854.1"/>
    </source>
</evidence>
<proteinExistence type="predicted"/>
<name>A0A3B0TW92_9ZZZZ</name>